<reference evidence="2 3" key="1">
    <citation type="journal article" date="2024" name="Int. J. Syst. Evol. Microbiol.">
        <title>Microbacterium memoriense sp. nov., a member of the Actinomycetota from marine beach sediment of the north coast of Portugal.</title>
        <authorList>
            <person name="Santos J.D.N.D."/>
            <person name="Klimek D."/>
            <person name="Calusinska M."/>
            <person name="Lobo-da-Cunha A."/>
            <person name="Catita J."/>
            <person name="Goncalves H."/>
            <person name="Gonzalez I."/>
            <person name="Lage O.M."/>
        </authorList>
    </citation>
    <scope>NUCLEOTIDE SEQUENCE [LARGE SCALE GENOMIC DNA]</scope>
    <source>
        <strain evidence="2 3">PMIC_1C1B</strain>
    </source>
</reference>
<protein>
    <submittedName>
        <fullName evidence="2">Helix-turn-helix domain-containing protein</fullName>
    </submittedName>
</protein>
<dbReference type="RefSeq" id="WP_261605351.1">
    <property type="nucleotide sequence ID" value="NZ_JAODOR010000001.1"/>
</dbReference>
<evidence type="ECO:0000313" key="3">
    <source>
        <dbReference type="Proteomes" id="UP001300496"/>
    </source>
</evidence>
<dbReference type="Proteomes" id="UP001300496">
    <property type="component" value="Unassembled WGS sequence"/>
</dbReference>
<feature type="region of interest" description="Disordered" evidence="1">
    <location>
        <begin position="139"/>
        <end position="171"/>
    </location>
</feature>
<name>A0ABT2P7V9_9MICO</name>
<sequence>MTNPNAKGKTRTQIAASAREREARALDLRALGHPLDRIASELGYAHASSASKAIQRALDRIPLEAAKRLRETELHALDLAQRSLADKIVRGHLGAIDSMLRIMHHRARLLGLYEPQTDSGIAEVTAVLAAWLGKVRNEDEALDGDLPDQDPQTLQGPPDGENSPQASEGGV</sequence>
<evidence type="ECO:0000256" key="1">
    <source>
        <dbReference type="SAM" id="MobiDB-lite"/>
    </source>
</evidence>
<proteinExistence type="predicted"/>
<keyword evidence="3" id="KW-1185">Reference proteome</keyword>
<dbReference type="EMBL" id="JAODOR010000001">
    <property type="protein sequence ID" value="MCT9000791.1"/>
    <property type="molecule type" value="Genomic_DNA"/>
</dbReference>
<feature type="compositionally biased region" description="Polar residues" evidence="1">
    <location>
        <begin position="162"/>
        <end position="171"/>
    </location>
</feature>
<organism evidence="2 3">
    <name type="scientific">Microbacterium memoriense</name>
    <dbReference type="NCBI Taxonomy" id="2978350"/>
    <lineage>
        <taxon>Bacteria</taxon>
        <taxon>Bacillati</taxon>
        <taxon>Actinomycetota</taxon>
        <taxon>Actinomycetes</taxon>
        <taxon>Micrococcales</taxon>
        <taxon>Microbacteriaceae</taxon>
        <taxon>Microbacterium</taxon>
    </lineage>
</organism>
<accession>A0ABT2P7V9</accession>
<gene>
    <name evidence="2" type="ORF">N4R40_00215</name>
</gene>
<evidence type="ECO:0000313" key="2">
    <source>
        <dbReference type="EMBL" id="MCT9000791.1"/>
    </source>
</evidence>
<comment type="caution">
    <text evidence="2">The sequence shown here is derived from an EMBL/GenBank/DDBJ whole genome shotgun (WGS) entry which is preliminary data.</text>
</comment>